<sequence>MFTDDTQILHIRSSYYPNYPRKRSCRWQFLAPNGYGFKIVVEKFNVSLNTKFLIENDTDKLVNGQNLQLHHPYYNSAKWIQIYLSQSDPAFFTDIEFEAYITIVNQNFTEKLVNCIEKRNGSDVIWTNFDYQNIGYERNRRCEYNLVIKPNTETYVSIEKFALEKGVDYVAYYDIDSNLKNILPYDLTPNRPNVFVLEPYYNNFDKHVLFEFVSDGSVQSMGFEIKFSEIVPLIEQKIILSATNPTVIIDTGMFTLATIEISKELVNLITAKKSI</sequence>
<accession>A0AC34GNY3</accession>
<protein>
    <submittedName>
        <fullName evidence="2">CUB domain-containing protein</fullName>
    </submittedName>
</protein>
<organism evidence="1 2">
    <name type="scientific">Panagrolaimus sp. ES5</name>
    <dbReference type="NCBI Taxonomy" id="591445"/>
    <lineage>
        <taxon>Eukaryota</taxon>
        <taxon>Metazoa</taxon>
        <taxon>Ecdysozoa</taxon>
        <taxon>Nematoda</taxon>
        <taxon>Chromadorea</taxon>
        <taxon>Rhabditida</taxon>
        <taxon>Tylenchina</taxon>
        <taxon>Panagrolaimomorpha</taxon>
        <taxon>Panagrolaimoidea</taxon>
        <taxon>Panagrolaimidae</taxon>
        <taxon>Panagrolaimus</taxon>
    </lineage>
</organism>
<evidence type="ECO:0000313" key="1">
    <source>
        <dbReference type="Proteomes" id="UP000887579"/>
    </source>
</evidence>
<proteinExistence type="predicted"/>
<dbReference type="WBParaSite" id="ES5_v2.g588.t1">
    <property type="protein sequence ID" value="ES5_v2.g588.t1"/>
    <property type="gene ID" value="ES5_v2.g588"/>
</dbReference>
<reference evidence="2" key="1">
    <citation type="submission" date="2022-11" db="UniProtKB">
        <authorList>
            <consortium name="WormBaseParasite"/>
        </authorList>
    </citation>
    <scope>IDENTIFICATION</scope>
</reference>
<evidence type="ECO:0000313" key="2">
    <source>
        <dbReference type="WBParaSite" id="ES5_v2.g588.t1"/>
    </source>
</evidence>
<name>A0AC34GNY3_9BILA</name>
<dbReference type="Proteomes" id="UP000887579">
    <property type="component" value="Unplaced"/>
</dbReference>